<name>A0A2P2Q3R1_RHIMU</name>
<evidence type="ECO:0000313" key="1">
    <source>
        <dbReference type="EMBL" id="MBX61602.1"/>
    </source>
</evidence>
<organism evidence="1">
    <name type="scientific">Rhizophora mucronata</name>
    <name type="common">Asiatic mangrove</name>
    <dbReference type="NCBI Taxonomy" id="61149"/>
    <lineage>
        <taxon>Eukaryota</taxon>
        <taxon>Viridiplantae</taxon>
        <taxon>Streptophyta</taxon>
        <taxon>Embryophyta</taxon>
        <taxon>Tracheophyta</taxon>
        <taxon>Spermatophyta</taxon>
        <taxon>Magnoliopsida</taxon>
        <taxon>eudicotyledons</taxon>
        <taxon>Gunneridae</taxon>
        <taxon>Pentapetalae</taxon>
        <taxon>rosids</taxon>
        <taxon>fabids</taxon>
        <taxon>Malpighiales</taxon>
        <taxon>Rhizophoraceae</taxon>
        <taxon>Rhizophora</taxon>
    </lineage>
</organism>
<dbReference type="AlphaFoldDB" id="A0A2P2Q3R1"/>
<accession>A0A2P2Q3R1</accession>
<dbReference type="EMBL" id="GGEC01081118">
    <property type="protein sequence ID" value="MBX61602.1"/>
    <property type="molecule type" value="Transcribed_RNA"/>
</dbReference>
<sequence>MIVSCVSNNGSIQYVPQAIVLLIILIHCHSHLTDNVSSLLNRLLSCYEF</sequence>
<reference evidence="1" key="1">
    <citation type="submission" date="2018-02" db="EMBL/GenBank/DDBJ databases">
        <title>Rhizophora mucronata_Transcriptome.</title>
        <authorList>
            <person name="Meera S.P."/>
            <person name="Sreeshan A."/>
            <person name="Augustine A."/>
        </authorList>
    </citation>
    <scope>NUCLEOTIDE SEQUENCE</scope>
    <source>
        <tissue evidence="1">Leaf</tissue>
    </source>
</reference>
<proteinExistence type="predicted"/>
<protein>
    <submittedName>
        <fullName evidence="1">Uncharacterized protein</fullName>
    </submittedName>
</protein>